<dbReference type="Pfam" id="PF07927">
    <property type="entry name" value="HicA_toxin"/>
    <property type="match status" value="1"/>
</dbReference>
<evidence type="ECO:0000313" key="1">
    <source>
        <dbReference type="EMBL" id="MBE6084551.1"/>
    </source>
</evidence>
<sequence>MNSKNRATLKEIFTNPVKSGIKWTDVESLFVALGAKISEGNGSRVRVELNGERAVFHRPHPENTTDKGAIKSVRRFLENAGVNKDEL</sequence>
<dbReference type="RefSeq" id="WP_303668642.1">
    <property type="nucleotide sequence ID" value="NZ_SVCA01000002.1"/>
</dbReference>
<gene>
    <name evidence="1" type="ORF">E7203_03635</name>
</gene>
<comment type="caution">
    <text evidence="1">The sequence shown here is derived from an EMBL/GenBank/DDBJ whole genome shotgun (WGS) entry which is preliminary data.</text>
</comment>
<reference evidence="1" key="1">
    <citation type="submission" date="2019-04" db="EMBL/GenBank/DDBJ databases">
        <title>Evolution of Biomass-Degrading Anaerobic Consortia Revealed by Metagenomics.</title>
        <authorList>
            <person name="Peng X."/>
        </authorList>
    </citation>
    <scope>NUCLEOTIDE SEQUENCE</scope>
    <source>
        <strain evidence="1">SIG242</strain>
    </source>
</reference>
<accession>A0A927ZRQ8</accession>
<protein>
    <submittedName>
        <fullName evidence="1">Type II toxin-antitoxin system HicA family toxin</fullName>
    </submittedName>
</protein>
<dbReference type="Proteomes" id="UP000772151">
    <property type="component" value="Unassembled WGS sequence"/>
</dbReference>
<proteinExistence type="predicted"/>
<name>A0A927ZRQ8_SELRU</name>
<dbReference type="GO" id="GO:0003729">
    <property type="term" value="F:mRNA binding"/>
    <property type="evidence" value="ECO:0007669"/>
    <property type="project" value="InterPro"/>
</dbReference>
<dbReference type="EMBL" id="SVCA01000002">
    <property type="protein sequence ID" value="MBE6084551.1"/>
    <property type="molecule type" value="Genomic_DNA"/>
</dbReference>
<evidence type="ECO:0000313" key="2">
    <source>
        <dbReference type="Proteomes" id="UP000772151"/>
    </source>
</evidence>
<dbReference type="AlphaFoldDB" id="A0A927ZRQ8"/>
<organism evidence="1 2">
    <name type="scientific">Selenomonas ruminantium</name>
    <dbReference type="NCBI Taxonomy" id="971"/>
    <lineage>
        <taxon>Bacteria</taxon>
        <taxon>Bacillati</taxon>
        <taxon>Bacillota</taxon>
        <taxon>Negativicutes</taxon>
        <taxon>Selenomonadales</taxon>
        <taxon>Selenomonadaceae</taxon>
        <taxon>Selenomonas</taxon>
    </lineage>
</organism>
<dbReference type="InterPro" id="IPR012933">
    <property type="entry name" value="HicA_mRNA_interferase"/>
</dbReference>